<dbReference type="InterPro" id="IPR015424">
    <property type="entry name" value="PyrdxlP-dep_Trfase"/>
</dbReference>
<dbReference type="GO" id="GO:0055129">
    <property type="term" value="P:L-proline biosynthetic process"/>
    <property type="evidence" value="ECO:0007669"/>
    <property type="project" value="UniProtKB-UniPathway"/>
</dbReference>
<dbReference type="Proteomes" id="UP000077115">
    <property type="component" value="Unassembled WGS sequence"/>
</dbReference>
<comment type="similarity">
    <text evidence="3 8">Belongs to the class-III pyridoxal-phosphate-dependent aminotransferase family.</text>
</comment>
<dbReference type="InterPro" id="IPR010164">
    <property type="entry name" value="Orn_aminotrans"/>
</dbReference>
<evidence type="ECO:0000256" key="6">
    <source>
        <dbReference type="ARBA" id="ARBA00022679"/>
    </source>
</evidence>
<dbReference type="InterPro" id="IPR015421">
    <property type="entry name" value="PyrdxlP-dep_Trfase_major"/>
</dbReference>
<dbReference type="PANTHER" id="PTHR11986:SF18">
    <property type="entry name" value="ORNITHINE AMINOTRANSFERASE, MITOCHONDRIAL"/>
    <property type="match status" value="1"/>
</dbReference>
<dbReference type="AlphaFoldDB" id="A0A177WYS2"/>
<evidence type="ECO:0000256" key="7">
    <source>
        <dbReference type="ARBA" id="ARBA00022898"/>
    </source>
</evidence>
<dbReference type="EC" id="2.6.1.13" evidence="4 9"/>
<keyword evidence="7 8" id="KW-0663">Pyridoxal phosphate</keyword>
<evidence type="ECO:0000256" key="2">
    <source>
        <dbReference type="ARBA" id="ARBA00004998"/>
    </source>
</evidence>
<dbReference type="Gene3D" id="3.40.640.10">
    <property type="entry name" value="Type I PLP-dependent aspartate aminotransferase-like (Major domain)"/>
    <property type="match status" value="1"/>
</dbReference>
<dbReference type="UniPathway" id="UPA00098">
    <property type="reaction ID" value="UER00358"/>
</dbReference>
<evidence type="ECO:0000313" key="10">
    <source>
        <dbReference type="EMBL" id="OAJ44651.1"/>
    </source>
</evidence>
<dbReference type="GO" id="GO:0019544">
    <property type="term" value="P:L-arginine catabolic process to L-glutamate"/>
    <property type="evidence" value="ECO:0007669"/>
    <property type="project" value="TreeGrafter"/>
</dbReference>
<evidence type="ECO:0000313" key="11">
    <source>
        <dbReference type="Proteomes" id="UP000077115"/>
    </source>
</evidence>
<dbReference type="OrthoDB" id="10261433at2759"/>
<organism evidence="10 11">
    <name type="scientific">Batrachochytrium dendrobatidis (strain JEL423)</name>
    <dbReference type="NCBI Taxonomy" id="403673"/>
    <lineage>
        <taxon>Eukaryota</taxon>
        <taxon>Fungi</taxon>
        <taxon>Fungi incertae sedis</taxon>
        <taxon>Chytridiomycota</taxon>
        <taxon>Chytridiomycota incertae sedis</taxon>
        <taxon>Chytridiomycetes</taxon>
        <taxon>Rhizophydiales</taxon>
        <taxon>Rhizophydiales incertae sedis</taxon>
        <taxon>Batrachochytrium</taxon>
    </lineage>
</organism>
<dbReference type="InterPro" id="IPR050103">
    <property type="entry name" value="Class-III_PLP-dep_AT"/>
</dbReference>
<dbReference type="InterPro" id="IPR015422">
    <property type="entry name" value="PyrdxlP-dep_Trfase_small"/>
</dbReference>
<dbReference type="NCBIfam" id="TIGR01885">
    <property type="entry name" value="Orn_aminotrans"/>
    <property type="match status" value="1"/>
</dbReference>
<evidence type="ECO:0000256" key="8">
    <source>
        <dbReference type="RuleBase" id="RU003560"/>
    </source>
</evidence>
<protein>
    <recommendedName>
        <fullName evidence="4 9">Ornithine aminotransferase</fullName>
        <ecNumber evidence="4 9">2.6.1.13</ecNumber>
    </recommendedName>
</protein>
<dbReference type="GO" id="GO:0030170">
    <property type="term" value="F:pyridoxal phosphate binding"/>
    <property type="evidence" value="ECO:0007669"/>
    <property type="project" value="InterPro"/>
</dbReference>
<evidence type="ECO:0000256" key="4">
    <source>
        <dbReference type="ARBA" id="ARBA00012924"/>
    </source>
</evidence>
<keyword evidence="5 9" id="KW-0032">Aminotransferase</keyword>
<accession>A0A177WYS2</accession>
<reference evidence="10 11" key="1">
    <citation type="submission" date="2006-10" db="EMBL/GenBank/DDBJ databases">
        <title>The Genome Sequence of Batrachochytrium dendrobatidis JEL423.</title>
        <authorList>
            <consortium name="The Broad Institute Genome Sequencing Platform"/>
            <person name="Birren B."/>
            <person name="Lander E."/>
            <person name="Galagan J."/>
            <person name="Cuomo C."/>
            <person name="Devon K."/>
            <person name="Jaffe D."/>
            <person name="Butler J."/>
            <person name="Alvarez P."/>
            <person name="Gnerre S."/>
            <person name="Grabherr M."/>
            <person name="Kleber M."/>
            <person name="Mauceli E."/>
            <person name="Brockman W."/>
            <person name="Young S."/>
            <person name="LaButti K."/>
            <person name="Sykes S."/>
            <person name="DeCaprio D."/>
            <person name="Crawford M."/>
            <person name="Koehrsen M."/>
            <person name="Engels R."/>
            <person name="Montgomery P."/>
            <person name="Pearson M."/>
            <person name="Howarth C."/>
            <person name="Larson L."/>
            <person name="White J."/>
            <person name="O'Leary S."/>
            <person name="Kodira C."/>
            <person name="Zeng Q."/>
            <person name="Yandava C."/>
            <person name="Alvarado L."/>
            <person name="Longcore J."/>
            <person name="James T."/>
        </authorList>
    </citation>
    <scope>NUCLEOTIDE SEQUENCE [LARGE SCALE GENOMIC DNA]</scope>
    <source>
        <strain evidence="10 11">JEL423</strain>
    </source>
</reference>
<dbReference type="InterPro" id="IPR049704">
    <property type="entry name" value="Aminotrans_3_PPA_site"/>
</dbReference>
<name>A0A177WYS2_BATDL</name>
<comment type="catalytic activity">
    <reaction evidence="9">
        <text>a 2-oxocarboxylate + L-ornithine = L-glutamate 5-semialdehyde + an L-alpha-amino acid</text>
        <dbReference type="Rhea" id="RHEA:13877"/>
        <dbReference type="ChEBI" id="CHEBI:35179"/>
        <dbReference type="ChEBI" id="CHEBI:46911"/>
        <dbReference type="ChEBI" id="CHEBI:58066"/>
        <dbReference type="ChEBI" id="CHEBI:59869"/>
        <dbReference type="EC" id="2.6.1.13"/>
    </reaction>
</comment>
<dbReference type="PIRSF" id="PIRSF000521">
    <property type="entry name" value="Transaminase_4ab_Lys_Orn"/>
    <property type="match status" value="1"/>
</dbReference>
<dbReference type="eggNOG" id="KOG1402">
    <property type="taxonomic scope" value="Eukaryota"/>
</dbReference>
<dbReference type="GO" id="GO:0005737">
    <property type="term" value="C:cytoplasm"/>
    <property type="evidence" value="ECO:0007669"/>
    <property type="project" value="TreeGrafter"/>
</dbReference>
<dbReference type="InterPro" id="IPR005814">
    <property type="entry name" value="Aminotrans_3"/>
</dbReference>
<dbReference type="STRING" id="403673.A0A177WYS2"/>
<comment type="cofactor">
    <cofactor evidence="1 9">
        <name>pyridoxal 5'-phosphate</name>
        <dbReference type="ChEBI" id="CHEBI:597326"/>
    </cofactor>
</comment>
<comment type="pathway">
    <text evidence="2 9">Amino-acid biosynthesis; L-proline biosynthesis; L-glutamate 5-semialdehyde from L-ornithine: step 1/1.</text>
</comment>
<dbReference type="SUPFAM" id="SSF53383">
    <property type="entry name" value="PLP-dependent transferases"/>
    <property type="match status" value="1"/>
</dbReference>
<evidence type="ECO:0000256" key="9">
    <source>
        <dbReference type="RuleBase" id="RU365036"/>
    </source>
</evidence>
<dbReference type="EMBL" id="DS022313">
    <property type="protein sequence ID" value="OAJ44651.1"/>
    <property type="molecule type" value="Genomic_DNA"/>
</dbReference>
<evidence type="ECO:0000256" key="5">
    <source>
        <dbReference type="ARBA" id="ARBA00022576"/>
    </source>
</evidence>
<dbReference type="PROSITE" id="PS00600">
    <property type="entry name" value="AA_TRANSFER_CLASS_3"/>
    <property type="match status" value="1"/>
</dbReference>
<keyword evidence="6 9" id="KW-0808">Transferase</keyword>
<gene>
    <name evidence="10" type="ORF">BDEG_27861</name>
</gene>
<dbReference type="Gene3D" id="3.90.1150.10">
    <property type="entry name" value="Aspartate Aminotransferase, domain 1"/>
    <property type="match status" value="1"/>
</dbReference>
<dbReference type="GO" id="GO:0042802">
    <property type="term" value="F:identical protein binding"/>
    <property type="evidence" value="ECO:0007669"/>
    <property type="project" value="TreeGrafter"/>
</dbReference>
<dbReference type="CDD" id="cd00610">
    <property type="entry name" value="OAT_like"/>
    <property type="match status" value="1"/>
</dbReference>
<evidence type="ECO:0000256" key="1">
    <source>
        <dbReference type="ARBA" id="ARBA00001933"/>
    </source>
</evidence>
<reference evidence="10 11" key="2">
    <citation type="submission" date="2016-05" db="EMBL/GenBank/DDBJ databases">
        <title>Lineage-specific infection strategies underlie the spectrum of fungal disease in amphibians.</title>
        <authorList>
            <person name="Cuomo C.A."/>
            <person name="Farrer R.A."/>
            <person name="James T."/>
            <person name="Longcore J."/>
            <person name="Birren B."/>
        </authorList>
    </citation>
    <scope>NUCLEOTIDE SEQUENCE [LARGE SCALE GENOMIC DNA]</scope>
    <source>
        <strain evidence="10 11">JEL423</strain>
    </source>
</reference>
<evidence type="ECO:0000256" key="3">
    <source>
        <dbReference type="ARBA" id="ARBA00008954"/>
    </source>
</evidence>
<dbReference type="VEuPathDB" id="FungiDB:BDEG_27861"/>
<dbReference type="FunFam" id="3.40.640.10:FF:000011">
    <property type="entry name" value="Ornithine aminotransferase"/>
    <property type="match status" value="1"/>
</dbReference>
<dbReference type="GO" id="GO:0010121">
    <property type="term" value="P:L-arginine catabolic process to proline via ornithine"/>
    <property type="evidence" value="ECO:0007669"/>
    <property type="project" value="TreeGrafter"/>
</dbReference>
<dbReference type="Pfam" id="PF00202">
    <property type="entry name" value="Aminotran_3"/>
    <property type="match status" value="1"/>
</dbReference>
<dbReference type="GO" id="GO:0004587">
    <property type="term" value="F:ornithine aminotransferase activity"/>
    <property type="evidence" value="ECO:0007669"/>
    <property type="project" value="UniProtKB-EC"/>
</dbReference>
<sequence>MTTATNGTAHGTVCQAATKTIAVLGEASRTTNSPEKGKSSEEIIALEYQYGAHNYHPLPVVFSSAHGIYVTDPEGRTYMDFLSAYSATNQGHSHPKILKALSDQAAKLALCSRAFYSDTFGNYAKYITEYFGFDMVLPMNTGAEAVETAFKLSRKWGYLKKNIPANEAIIIACGNNFHGRTISIISMSNDPDATNDFGPFVPNITSICPATGKRINYNDADALEVAFKSHGDKICAFLVEPIQGEAGIFVPDEGYLTRCYNLCKQYNILFIADEIQTGLARTGKLLAIDHEGIKPDILILGKALSGGLYPVSAVLANKDIMLCLKPGEHGSTYGGNPLGCAVAMAALEVIKEEKLAERAEFMGQRFRAGLESLHSPLISIVRGRGLLNAIVIDETKSDKTAWHICLLLKHYGLLAKPTHQNIIRLAPPLCITEEQVDQGVKIIGKVLTEIVAMKIKDIPGLESDH</sequence>
<proteinExistence type="inferred from homology"/>
<dbReference type="FunFam" id="3.90.1150.10:FF:000152">
    <property type="entry name" value="Ornithine aminotransferase"/>
    <property type="match status" value="1"/>
</dbReference>
<dbReference type="PANTHER" id="PTHR11986">
    <property type="entry name" value="AMINOTRANSFERASE CLASS III"/>
    <property type="match status" value="1"/>
</dbReference>